<evidence type="ECO:0000313" key="1">
    <source>
        <dbReference type="EMBL" id="HIS36239.1"/>
    </source>
</evidence>
<dbReference type="AlphaFoldDB" id="A0A9D1EZ55"/>
<dbReference type="Pfam" id="PF13289">
    <property type="entry name" value="SIR2_2"/>
    <property type="match status" value="1"/>
</dbReference>
<organism evidence="1 2">
    <name type="scientific">Candidatus Scatousia excrementigallinarum</name>
    <dbReference type="NCBI Taxonomy" id="2840935"/>
    <lineage>
        <taxon>Bacteria</taxon>
        <taxon>Candidatus Scatousia</taxon>
    </lineage>
</organism>
<reference evidence="1" key="1">
    <citation type="submission" date="2020-10" db="EMBL/GenBank/DDBJ databases">
        <authorList>
            <person name="Gilroy R."/>
        </authorList>
    </citation>
    <scope>NUCLEOTIDE SEQUENCE</scope>
    <source>
        <strain evidence="1">6276</strain>
    </source>
</reference>
<name>A0A9D1EZ55_9BACT</name>
<sequence>MNIELKDLFLKKLESGINLFTGAGFSVLPNLKGEFLPTADQLCDEIQKEFGLSDEIVNDHDLPYISEFCSEQEYQDFLRKRFTVTEYNPLYNVINKINIRTYATTNIDNIFRLVIEKNNRYYLRSILEYGASMNGNNEISYIPLHGEVTNTEIKLYFKYFDLVNVDRSNEILFNQVVSNMIGKPILFWGYGFKDSGVLKMVKTLIENGTSDIWMQFLPGDSKNIALYRNKNCHIIEATTEELLKWIDKNIAAPLVEKDISLINDSSLKKYFIPTITSVAKIPGNDYYQHGDTGWYPILANVAYERSLVSSIENKALKIKNIIISGCRFSGKSTILMQLASRVDFHNKLFIDGIGLEEAGFIGNKIKDKNVWIFFNNCTDCIDAYTYFANIPNVTLIGVSEEYKLETVKHILDKNINYSIIDCSEITRPEALLMYEKIPEGIRRSKFSYKQTEDEKYSALEFVAQNVVNAYTESSIKRILYDLKKESSEMFTIVALATYLSENGSALTYSNVANILNLKVFLDAVSWVNKTIGFLRCYDLNVDDNEEQDFYVLRSKLFAIITNKLLISYFKKDYADIIKRFVLQQSMYSIVRYNVFRKKAYDGSFFAKLFSKKEANAIYKELYEFDHNAYTLQQWALCLMEFKDYQEAFLKIDKAIGMKPNNFSFKNSQAIIMFESNKEIETQEAMDSMRKAMETLRLCYTNDNRKVYHAQKFGEFAIFLYKNHHIKDYIEEAYGWLNEIMKEDIIVKPYTIKLVNELNSILQTF</sequence>
<reference evidence="1" key="2">
    <citation type="journal article" date="2021" name="PeerJ">
        <title>Extensive microbial diversity within the chicken gut microbiome revealed by metagenomics and culture.</title>
        <authorList>
            <person name="Gilroy R."/>
            <person name="Ravi A."/>
            <person name="Getino M."/>
            <person name="Pursley I."/>
            <person name="Horton D.L."/>
            <person name="Alikhan N.F."/>
            <person name="Baker D."/>
            <person name="Gharbi K."/>
            <person name="Hall N."/>
            <person name="Watson M."/>
            <person name="Adriaenssens E.M."/>
            <person name="Foster-Nyarko E."/>
            <person name="Jarju S."/>
            <person name="Secka A."/>
            <person name="Antonio M."/>
            <person name="Oren A."/>
            <person name="Chaudhuri R.R."/>
            <person name="La Ragione R."/>
            <person name="Hildebrand F."/>
            <person name="Pallen M.J."/>
        </authorList>
    </citation>
    <scope>NUCLEOTIDE SEQUENCE</scope>
    <source>
        <strain evidence="1">6276</strain>
    </source>
</reference>
<dbReference type="InterPro" id="IPR011990">
    <property type="entry name" value="TPR-like_helical_dom_sf"/>
</dbReference>
<dbReference type="SUPFAM" id="SSF48452">
    <property type="entry name" value="TPR-like"/>
    <property type="match status" value="1"/>
</dbReference>
<dbReference type="Proteomes" id="UP000823928">
    <property type="component" value="Unassembled WGS sequence"/>
</dbReference>
<dbReference type="EMBL" id="DVIU01000126">
    <property type="protein sequence ID" value="HIS36239.1"/>
    <property type="molecule type" value="Genomic_DNA"/>
</dbReference>
<gene>
    <name evidence="1" type="ORF">IAC10_06365</name>
</gene>
<proteinExistence type="predicted"/>
<evidence type="ECO:0000313" key="2">
    <source>
        <dbReference type="Proteomes" id="UP000823928"/>
    </source>
</evidence>
<protein>
    <submittedName>
        <fullName evidence="1">SIR2 family protein</fullName>
    </submittedName>
</protein>
<comment type="caution">
    <text evidence="1">The sequence shown here is derived from an EMBL/GenBank/DDBJ whole genome shotgun (WGS) entry which is preliminary data.</text>
</comment>
<accession>A0A9D1EZ55</accession>